<name>L7FF95_STRT8</name>
<organism evidence="1 2">
    <name type="scientific">Streptomyces turgidiscabies (strain Car8)</name>
    <dbReference type="NCBI Taxonomy" id="698760"/>
    <lineage>
        <taxon>Bacteria</taxon>
        <taxon>Bacillati</taxon>
        <taxon>Actinomycetota</taxon>
        <taxon>Actinomycetes</taxon>
        <taxon>Kitasatosporales</taxon>
        <taxon>Streptomycetaceae</taxon>
        <taxon>Streptomyces</taxon>
    </lineage>
</organism>
<keyword evidence="2" id="KW-1185">Reference proteome</keyword>
<comment type="caution">
    <text evidence="1">The sequence shown here is derived from an EMBL/GenBank/DDBJ whole genome shotgun (WGS) entry which is preliminary data.</text>
</comment>
<evidence type="ECO:0000313" key="1">
    <source>
        <dbReference type="EMBL" id="ELP69350.1"/>
    </source>
</evidence>
<dbReference type="Proteomes" id="UP000010931">
    <property type="component" value="Unassembled WGS sequence"/>
</dbReference>
<gene>
    <name evidence="1" type="ORF">STRTUCAR8_03753</name>
</gene>
<sequence>MLSAVEPGSPVADRATRSCFHAVTGGSSNAHCSSDKSVEYGVRSIAMGLDAL</sequence>
<accession>L7FF95</accession>
<dbReference type="AlphaFoldDB" id="L7FF95"/>
<dbReference type="EMBL" id="AEJB01000152">
    <property type="protein sequence ID" value="ELP69350.1"/>
    <property type="molecule type" value="Genomic_DNA"/>
</dbReference>
<reference evidence="1 2" key="1">
    <citation type="journal article" date="2011" name="Plasmid">
        <title>Streptomyces turgidiscabies Car8 contains a modular pathogenicity island that shares virulence genes with other actinobacterial plant pathogens.</title>
        <authorList>
            <person name="Huguet-Tapia J.C."/>
            <person name="Badger J.H."/>
            <person name="Loria R."/>
            <person name="Pettis G.S."/>
        </authorList>
    </citation>
    <scope>NUCLEOTIDE SEQUENCE [LARGE SCALE GENOMIC DNA]</scope>
    <source>
        <strain evidence="1 2">Car8</strain>
    </source>
</reference>
<evidence type="ECO:0000313" key="2">
    <source>
        <dbReference type="Proteomes" id="UP000010931"/>
    </source>
</evidence>
<proteinExistence type="predicted"/>
<protein>
    <submittedName>
        <fullName evidence="1">Uncharacterized protein</fullName>
    </submittedName>
</protein>